<evidence type="ECO:0000256" key="6">
    <source>
        <dbReference type="ARBA" id="ARBA00022771"/>
    </source>
</evidence>
<keyword evidence="3" id="KW-0964">Secreted</keyword>
<comment type="similarity">
    <text evidence="2">Belongs to the kiwellin family.</text>
</comment>
<name>C7J7B2_ORYSJ</name>
<evidence type="ECO:0000313" key="12">
    <source>
        <dbReference type="Proteomes" id="UP000000763"/>
    </source>
</evidence>
<keyword evidence="7" id="KW-0862">Zinc</keyword>
<proteinExistence type="inferred from homology"/>
<feature type="compositionally biased region" description="Basic and acidic residues" evidence="9">
    <location>
        <begin position="78"/>
        <end position="115"/>
    </location>
</feature>
<dbReference type="PROSITE" id="PS50966">
    <property type="entry name" value="ZF_SWIM"/>
    <property type="match status" value="1"/>
</dbReference>
<dbReference type="InterPro" id="IPR004330">
    <property type="entry name" value="FAR1_DNA_bnd_dom"/>
</dbReference>
<dbReference type="Gene3D" id="2.40.40.10">
    <property type="entry name" value="RlpA-like domain"/>
    <property type="match status" value="1"/>
</dbReference>
<dbReference type="InterPro" id="IPR036908">
    <property type="entry name" value="RlpA-like_sf"/>
</dbReference>
<dbReference type="GO" id="GO:0008270">
    <property type="term" value="F:zinc ion binding"/>
    <property type="evidence" value="ECO:0007669"/>
    <property type="project" value="UniProtKB-KW"/>
</dbReference>
<feature type="compositionally biased region" description="Basic and acidic residues" evidence="9">
    <location>
        <begin position="413"/>
        <end position="424"/>
    </location>
</feature>
<sequence length="1009" mass="116355">MARCGHRVRITASGGSGRSVVAKVVDECDSVHGCDGEHNYEPPCDNNIVDASPAVWDALGLDKSVGMEHITWSDDGDESKVRSKKIDMESEKKKAKKKREEEEPKSKIKSEEKIKTSRSKQGMKFTEPVRIGPLEKKELNSISEHKQKVSFETQGNKQNHMKQNAGIRIMPYAEPNENSKSITQGSKEGNNKTIQSGTNIHQLQDGERSLKESERNKIDTKHTEETSSSITQITGIGTTQSPQSPALLHDELTMLKSHTTPVAQLSYTSLMHQVINSPRINIEPNMGGRGLESFTSMLQTPSAYNNSMILTTSRVCEQDMLLEDRNNDLLIPSKHYSYQEFDEIYNSARITPEIPVDKTMEELYKLQNTHLKSQATYQKFIVRDICREFLQAGPLRTEIKRTLKPYNENFHEQDIEEQQTRPEATEISGIQQQQTEAEMNDNLNSATNNGEELSEEDIDNFLQNEEESSLPIDDKHIPKLGMKFKSHTEARGFFNFYAYLAGFSVVIAHHYKTTSKKRQGEITKYTYKCNLQGKNEPANKKKSNEQVTEQQRETVVLVKTNCKCTMVAKEVGQFWQISRLDLNHNHALCPRREAKFLRSHKDMTEEEKRLIRTLKECNIPTRSMIVILSFLRGGLAALPYTKKDNRAQFVPVYFKYDFCPFIQSTALSEGTNSRFKRGVGPQHSVMSFMKEYENINDTIFDTEYSKDFQSRTKMPKTLWFNYLIEEQASELYNLDIFRKFQNELKDTLRLQVSVIQQGKVYEVFVSPNSIQQEYRQRKHIVIIDLPNENFGCICGKFSKDGMLCSHILKVMLELNVRKIPEKYIIDRWRKKEKKEKVKGSIHTDATDNSVLMFNVLSRKGADIASKASKRKRTYQFMMEELEKLEMNVQLMIEQEAETHLSQDESNTVQNDTVQHAEEEIIEEVEIEDPDLANTKGRKPKRYRRIVEKMIETSKRKSKDEQHTTETRTSEITNIGNKQEEMKTSKTTKRRKKNNTQEETPKEKLHAKTS</sequence>
<feature type="region of interest" description="Disordered" evidence="9">
    <location>
        <begin position="413"/>
        <end position="436"/>
    </location>
</feature>
<feature type="compositionally biased region" description="Low complexity" evidence="9">
    <location>
        <begin position="226"/>
        <end position="241"/>
    </location>
</feature>
<dbReference type="SUPFAM" id="SSF50685">
    <property type="entry name" value="Barwin-like endoglucanases"/>
    <property type="match status" value="1"/>
</dbReference>
<feature type="region of interest" description="Disordered" evidence="9">
    <location>
        <begin position="176"/>
        <end position="244"/>
    </location>
</feature>
<dbReference type="AlphaFoldDB" id="C7J7B2"/>
<dbReference type="InterPro" id="IPR007527">
    <property type="entry name" value="Znf_SWIM"/>
</dbReference>
<dbReference type="SMART" id="SM00575">
    <property type="entry name" value="ZnF_PMZ"/>
    <property type="match status" value="1"/>
</dbReference>
<dbReference type="Proteomes" id="UP000000763">
    <property type="component" value="Chromosome 10"/>
</dbReference>
<feature type="compositionally biased region" description="Basic and acidic residues" evidence="9">
    <location>
        <begin position="949"/>
        <end position="968"/>
    </location>
</feature>
<reference evidence="12" key="2">
    <citation type="journal article" date="2008" name="Nucleic Acids Res.">
        <title>The rice annotation project database (RAP-DB): 2008 update.</title>
        <authorList>
            <consortium name="The rice annotation project (RAP)"/>
        </authorList>
    </citation>
    <scope>GENOME REANNOTATION</scope>
    <source>
        <strain evidence="12">cv. Nipponbare</strain>
    </source>
</reference>
<dbReference type="InterPro" id="IPR006564">
    <property type="entry name" value="Znf_PMZ"/>
</dbReference>
<feature type="region of interest" description="Disordered" evidence="9">
    <location>
        <begin position="72"/>
        <end position="122"/>
    </location>
</feature>
<evidence type="ECO:0000256" key="4">
    <source>
        <dbReference type="ARBA" id="ARBA00022723"/>
    </source>
</evidence>
<dbReference type="CDD" id="cd22270">
    <property type="entry name" value="DPBB_kiwellin-like"/>
    <property type="match status" value="1"/>
</dbReference>
<comment type="subcellular location">
    <subcellularLocation>
        <location evidence="1">Secreted</location>
    </subcellularLocation>
</comment>
<evidence type="ECO:0000256" key="8">
    <source>
        <dbReference type="PROSITE-ProRule" id="PRU00325"/>
    </source>
</evidence>
<dbReference type="PANTHER" id="PTHR47718:SF5">
    <property type="entry name" value="PROTEIN FAR1-RELATED SEQUENCE 8-LIKE"/>
    <property type="match status" value="1"/>
</dbReference>
<keyword evidence="5" id="KW-0732">Signal</keyword>
<reference evidence="11 12" key="1">
    <citation type="journal article" date="2005" name="Nature">
        <title>The map-based sequence of the rice genome.</title>
        <authorList>
            <consortium name="International rice genome sequencing project (IRGSP)"/>
            <person name="Matsumoto T."/>
            <person name="Wu J."/>
            <person name="Kanamori H."/>
            <person name="Katayose Y."/>
            <person name="Fujisawa M."/>
            <person name="Namiki N."/>
            <person name="Mizuno H."/>
            <person name="Yamamoto K."/>
            <person name="Antonio B.A."/>
            <person name="Baba T."/>
            <person name="Sakata K."/>
            <person name="Nagamura Y."/>
            <person name="Aoki H."/>
            <person name="Arikawa K."/>
            <person name="Arita K."/>
            <person name="Bito T."/>
            <person name="Chiden Y."/>
            <person name="Fujitsuka N."/>
            <person name="Fukunaka R."/>
            <person name="Hamada M."/>
            <person name="Harada C."/>
            <person name="Hayashi A."/>
            <person name="Hijishita S."/>
            <person name="Honda M."/>
            <person name="Hosokawa S."/>
            <person name="Ichikawa Y."/>
            <person name="Idonuma A."/>
            <person name="Iijima M."/>
            <person name="Ikeda M."/>
            <person name="Ikeno M."/>
            <person name="Ito K."/>
            <person name="Ito S."/>
            <person name="Ito T."/>
            <person name="Ito Y."/>
            <person name="Ito Y."/>
            <person name="Iwabuchi A."/>
            <person name="Kamiya K."/>
            <person name="Karasawa W."/>
            <person name="Kurita K."/>
            <person name="Katagiri S."/>
            <person name="Kikuta A."/>
            <person name="Kobayashi H."/>
            <person name="Kobayashi N."/>
            <person name="Machita K."/>
            <person name="Maehara T."/>
            <person name="Masukawa M."/>
            <person name="Mizubayashi T."/>
            <person name="Mukai Y."/>
            <person name="Nagasaki H."/>
            <person name="Nagata Y."/>
            <person name="Naito S."/>
            <person name="Nakashima M."/>
            <person name="Nakama Y."/>
            <person name="Nakamichi Y."/>
            <person name="Nakamura M."/>
            <person name="Meguro A."/>
            <person name="Negishi M."/>
            <person name="Ohta I."/>
            <person name="Ohta T."/>
            <person name="Okamoto M."/>
            <person name="Ono N."/>
            <person name="Saji S."/>
            <person name="Sakaguchi M."/>
            <person name="Sakai K."/>
            <person name="Shibata M."/>
            <person name="Shimokawa T."/>
            <person name="Song J."/>
            <person name="Takazaki Y."/>
            <person name="Terasawa K."/>
            <person name="Tsugane M."/>
            <person name="Tsuji K."/>
            <person name="Ueda S."/>
            <person name="Waki K."/>
            <person name="Yamagata H."/>
            <person name="Yamamoto M."/>
            <person name="Yamamoto S."/>
            <person name="Yamane H."/>
            <person name="Yoshiki S."/>
            <person name="Yoshihara R."/>
            <person name="Yukawa K."/>
            <person name="Zhong H."/>
            <person name="Yano M."/>
            <person name="Yuan Q."/>
            <person name="Ouyang S."/>
            <person name="Liu J."/>
            <person name="Jones K.M."/>
            <person name="Gansberger K."/>
            <person name="Moffat K."/>
            <person name="Hill J."/>
            <person name="Bera J."/>
            <person name="Fadrosh D."/>
            <person name="Jin S."/>
            <person name="Johri S."/>
            <person name="Kim M."/>
            <person name="Overton L."/>
            <person name="Reardon M."/>
            <person name="Tsitrin T."/>
            <person name="Vuong H."/>
            <person name="Weaver B."/>
            <person name="Ciecko A."/>
            <person name="Tallon L."/>
            <person name="Jackson J."/>
            <person name="Pai G."/>
            <person name="Aken S.V."/>
            <person name="Utterback T."/>
            <person name="Reidmuller S."/>
            <person name="Feldblyum T."/>
            <person name="Hsiao J."/>
            <person name="Zismann V."/>
            <person name="Iobst S."/>
            <person name="de Vazeille A.R."/>
            <person name="Buell C.R."/>
            <person name="Ying K."/>
            <person name="Li Y."/>
            <person name="Lu T."/>
            <person name="Huang Y."/>
            <person name="Zhao Q."/>
            <person name="Feng Q."/>
            <person name="Zhang L."/>
            <person name="Zhu J."/>
            <person name="Weng Q."/>
            <person name="Mu J."/>
            <person name="Lu Y."/>
            <person name="Fan D."/>
            <person name="Liu Y."/>
            <person name="Guan J."/>
            <person name="Zhang Y."/>
            <person name="Yu S."/>
            <person name="Liu X."/>
            <person name="Zhang Y."/>
            <person name="Hong G."/>
            <person name="Han B."/>
            <person name="Choisne N."/>
            <person name="Demange N."/>
            <person name="Orjeda G."/>
            <person name="Samain S."/>
            <person name="Cattolico L."/>
            <person name="Pelletier E."/>
            <person name="Couloux A."/>
            <person name="Segurens B."/>
            <person name="Wincker P."/>
            <person name="D'Hont A."/>
            <person name="Scarpelli C."/>
            <person name="Weissenbach J."/>
            <person name="Salanoubat M."/>
            <person name="Quetier F."/>
            <person name="Yu Y."/>
            <person name="Kim H.R."/>
            <person name="Rambo T."/>
            <person name="Currie J."/>
            <person name="Collura K."/>
            <person name="Luo M."/>
            <person name="Yang T."/>
            <person name="Ammiraju J.S.S."/>
            <person name="Engler F."/>
            <person name="Soderlund C."/>
            <person name="Wing R.A."/>
            <person name="Palmer L.E."/>
            <person name="de la Bastide M."/>
            <person name="Spiegel L."/>
            <person name="Nascimento L."/>
            <person name="Zutavern T."/>
            <person name="O'Shaughnessy A."/>
            <person name="Dike S."/>
            <person name="Dedhia N."/>
            <person name="Preston R."/>
            <person name="Balija V."/>
            <person name="McCombie W.R."/>
            <person name="Chow T."/>
            <person name="Chen H."/>
            <person name="Chung M."/>
            <person name="Chen C."/>
            <person name="Shaw J."/>
            <person name="Wu H."/>
            <person name="Hsiao K."/>
            <person name="Chao Y."/>
            <person name="Chu M."/>
            <person name="Cheng C."/>
            <person name="Hour A."/>
            <person name="Lee P."/>
            <person name="Lin S."/>
            <person name="Lin Y."/>
            <person name="Liou J."/>
            <person name="Liu S."/>
            <person name="Hsing Y."/>
            <person name="Raghuvanshi S."/>
            <person name="Mohanty A."/>
            <person name="Bharti A.K."/>
            <person name="Gaur A."/>
            <person name="Gupta V."/>
            <person name="Kumar D."/>
            <person name="Ravi V."/>
            <person name="Vij S."/>
            <person name="Kapur A."/>
            <person name="Khurana P."/>
            <person name="Khurana P."/>
            <person name="Khurana J.P."/>
            <person name="Tyagi A.K."/>
            <person name="Gaikwad K."/>
            <person name="Singh A."/>
            <person name="Dalal V."/>
            <person name="Srivastava S."/>
            <person name="Dixit A."/>
            <person name="Pal A.K."/>
            <person name="Ghazi I.A."/>
            <person name="Yadav M."/>
            <person name="Pandit A."/>
            <person name="Bhargava A."/>
            <person name="Sureshbabu K."/>
            <person name="Batra K."/>
            <person name="Sharma T.R."/>
            <person name="Mohapatra T."/>
            <person name="Singh N.K."/>
            <person name="Messing J."/>
            <person name="Nelson A.B."/>
            <person name="Fuks G."/>
            <person name="Kavchok S."/>
            <person name="Keizer G."/>
            <person name="Linton E."/>
            <person name="Llaca V."/>
            <person name="Song R."/>
            <person name="Tanyolac B."/>
            <person name="Young S."/>
            <person name="Ho-Il K."/>
            <person name="Hahn J.H."/>
            <person name="Sangsakoo G."/>
            <person name="Vanavichit A."/>
            <person name="de Mattos Luiz.A.T."/>
            <person name="Zimmer P.D."/>
            <person name="Malone G."/>
            <person name="Dellagostin O."/>
            <person name="de Oliveira A.C."/>
            <person name="Bevan M."/>
            <person name="Bancroft I."/>
            <person name="Minx P."/>
            <person name="Cordum H."/>
            <person name="Wilson R."/>
            <person name="Cheng Z."/>
            <person name="Jin W."/>
            <person name="Jiang J."/>
            <person name="Leong S.A."/>
            <person name="Iwama H."/>
            <person name="Gojobori T."/>
            <person name="Itoh T."/>
            <person name="Niimura Y."/>
            <person name="Fujii Y."/>
            <person name="Habara T."/>
            <person name="Sakai H."/>
            <person name="Sato Y."/>
            <person name="Wilson G."/>
            <person name="Kumar K."/>
            <person name="McCouch S."/>
            <person name="Juretic N."/>
            <person name="Hoen D."/>
            <person name="Wright S."/>
            <person name="Bruskiewich R."/>
            <person name="Bureau T."/>
            <person name="Miyao A."/>
            <person name="Hirochika H."/>
            <person name="Nishikawa T."/>
            <person name="Kadowaki K."/>
            <person name="Sugiura M."/>
            <person name="Burr B."/>
            <person name="Sasaki T."/>
        </authorList>
    </citation>
    <scope>NUCLEOTIDE SEQUENCE [LARGE SCALE GENOMIC DNA]</scope>
    <source>
        <strain evidence="12">cv. Nipponbare</strain>
    </source>
</reference>
<feature type="compositionally biased region" description="Basic and acidic residues" evidence="9">
    <location>
        <begin position="204"/>
        <end position="225"/>
    </location>
</feature>
<organism evidence="11 12">
    <name type="scientific">Oryza sativa subsp. japonica</name>
    <name type="common">Rice</name>
    <dbReference type="NCBI Taxonomy" id="39947"/>
    <lineage>
        <taxon>Eukaryota</taxon>
        <taxon>Viridiplantae</taxon>
        <taxon>Streptophyta</taxon>
        <taxon>Embryophyta</taxon>
        <taxon>Tracheophyta</taxon>
        <taxon>Spermatophyta</taxon>
        <taxon>Magnoliopsida</taxon>
        <taxon>Liliopsida</taxon>
        <taxon>Poales</taxon>
        <taxon>Poaceae</taxon>
        <taxon>BOP clade</taxon>
        <taxon>Oryzoideae</taxon>
        <taxon>Oryzeae</taxon>
        <taxon>Oryzinae</taxon>
        <taxon>Oryza</taxon>
        <taxon>Oryza sativa</taxon>
    </lineage>
</organism>
<evidence type="ECO:0000256" key="2">
    <source>
        <dbReference type="ARBA" id="ARBA00005592"/>
    </source>
</evidence>
<dbReference type="GO" id="GO:0005576">
    <property type="term" value="C:extracellular region"/>
    <property type="evidence" value="ECO:0007669"/>
    <property type="project" value="UniProtKB-SubCell"/>
</dbReference>
<gene>
    <name evidence="11" type="ordered locus">Os10g0490400</name>
</gene>
<dbReference type="PANTHER" id="PTHR47718">
    <property type="entry name" value="OS01G0519700 PROTEIN"/>
    <property type="match status" value="1"/>
</dbReference>
<protein>
    <submittedName>
        <fullName evidence="11">Os10g0490400 protein</fullName>
    </submittedName>
</protein>
<evidence type="ECO:0000313" key="11">
    <source>
        <dbReference type="EMBL" id="BAH94945.1"/>
    </source>
</evidence>
<evidence type="ECO:0000259" key="10">
    <source>
        <dbReference type="PROSITE" id="PS50966"/>
    </source>
</evidence>
<evidence type="ECO:0000256" key="1">
    <source>
        <dbReference type="ARBA" id="ARBA00004613"/>
    </source>
</evidence>
<dbReference type="InterPro" id="IPR039271">
    <property type="entry name" value="Kiwellin-like"/>
</dbReference>
<keyword evidence="4" id="KW-0479">Metal-binding</keyword>
<evidence type="ECO:0000256" key="3">
    <source>
        <dbReference type="ARBA" id="ARBA00022525"/>
    </source>
</evidence>
<accession>C7J7B2</accession>
<dbReference type="KEGG" id="dosa:Os10g0490400"/>
<evidence type="ECO:0000256" key="5">
    <source>
        <dbReference type="ARBA" id="ARBA00022729"/>
    </source>
</evidence>
<feature type="region of interest" description="Disordered" evidence="9">
    <location>
        <begin position="949"/>
        <end position="1009"/>
    </location>
</feature>
<feature type="compositionally biased region" description="Polar residues" evidence="9">
    <location>
        <begin position="176"/>
        <end position="202"/>
    </location>
</feature>
<feature type="compositionally biased region" description="Basic and acidic residues" evidence="9">
    <location>
        <begin position="994"/>
        <end position="1009"/>
    </location>
</feature>
<evidence type="ECO:0000256" key="9">
    <source>
        <dbReference type="SAM" id="MobiDB-lite"/>
    </source>
</evidence>
<dbReference type="Pfam" id="PF03101">
    <property type="entry name" value="FAR1"/>
    <property type="match status" value="1"/>
</dbReference>
<feature type="domain" description="SWIM-type" evidence="10">
    <location>
        <begin position="779"/>
        <end position="815"/>
    </location>
</feature>
<dbReference type="EMBL" id="AP008216">
    <property type="protein sequence ID" value="BAH94945.1"/>
    <property type="molecule type" value="Genomic_DNA"/>
</dbReference>
<keyword evidence="6 8" id="KW-0863">Zinc-finger</keyword>
<dbReference type="Pfam" id="PF24300">
    <property type="entry name" value="KWL1"/>
    <property type="match status" value="1"/>
</dbReference>
<evidence type="ECO:0000256" key="7">
    <source>
        <dbReference type="ARBA" id="ARBA00022833"/>
    </source>
</evidence>